<sequence>MTDNQPPPSTAGPSRSARRLLPASCSGERPKCRRCGERNLTCNFLAKPGETRIQAFHRSSGNCKESKQSIFEELVGLLKNLPDQDAQDILRKIRSGSDVGSVLQQAKSGDVLLQMAVTPETRYRYEFPYKANMPRGYYIDNPYLKSMLYETASVYSYKGGPELTTPSVPAEVTSEEEKSLYLKPFHAARVVEPLLTDAKISKWTPVCKDDELMRELIRALLRCEYQFTAAFQKDLFLQDLSAGRKSFCSPLLVNVLLAYACVCYPQLSGRVEYWNPNNLTYRFMAEAKRLWELEAKVPRITTIQAGMLFAVYHNLCGLDEIGNAYLIQAVALGHQLRIFDTPVVGQSERLQRGREYTAWALYNWETLSAFSFIFRPIIKEPPIWKLPDPSKDSLWYGEIWVNYPLNRGLSPLHLGEVIRARSQFRIIMNEYSDIAYTEGSKVDLYHAHHFRRRMENWYNSLPESLTPKRIVLPGQLQIHMMYHQLLFTMFEPLLDVETNEDPSPGHIVAIAKRNLQTLVRLYFLRHGFESMDLFIVIPLMIIGSDSLGAINDDTPPSELEALRAVLILVAQGLYNQRRNHYLAQALFRVIRGSMRPQEIGLLKSSMALEAGDIDQEPELAVAVRSQWPVSVVKRKEDLKFRVLTNLVESFGYMNVEEET</sequence>
<accession>A0A366S8E3</accession>
<reference evidence="3 4" key="1">
    <citation type="submission" date="2018-06" db="EMBL/GenBank/DDBJ databases">
        <title>Fusarium incarnatum-equiseti species complex species 28.</title>
        <authorList>
            <person name="Gardiner D.M."/>
        </authorList>
    </citation>
    <scope>NUCLEOTIDE SEQUENCE [LARGE SCALE GENOMIC DNA]</scope>
    <source>
        <strain evidence="3 4">FIESC_28</strain>
    </source>
</reference>
<feature type="domain" description="Xylanolytic transcriptional activator regulatory" evidence="2">
    <location>
        <begin position="233"/>
        <end position="380"/>
    </location>
</feature>
<evidence type="ECO:0000259" key="2">
    <source>
        <dbReference type="Pfam" id="PF04082"/>
    </source>
</evidence>
<dbReference type="PANTHER" id="PTHR47256:SF1">
    <property type="entry name" value="ZN(II)2CYS6 TRANSCRIPTION FACTOR (EUROFUNG)"/>
    <property type="match status" value="1"/>
</dbReference>
<proteinExistence type="predicted"/>
<name>A0A366S8E3_9HYPO</name>
<dbReference type="OrthoDB" id="426882at2759"/>
<dbReference type="GO" id="GO:0008270">
    <property type="term" value="F:zinc ion binding"/>
    <property type="evidence" value="ECO:0007669"/>
    <property type="project" value="InterPro"/>
</dbReference>
<evidence type="ECO:0000313" key="3">
    <source>
        <dbReference type="EMBL" id="RBR25569.1"/>
    </source>
</evidence>
<dbReference type="EMBL" id="QKXC01000037">
    <property type="protein sequence ID" value="RBR25569.1"/>
    <property type="molecule type" value="Genomic_DNA"/>
</dbReference>
<organism evidence="3 4">
    <name type="scientific">Fusarium coffeatum</name>
    <dbReference type="NCBI Taxonomy" id="231269"/>
    <lineage>
        <taxon>Eukaryota</taxon>
        <taxon>Fungi</taxon>
        <taxon>Dikarya</taxon>
        <taxon>Ascomycota</taxon>
        <taxon>Pezizomycotina</taxon>
        <taxon>Sordariomycetes</taxon>
        <taxon>Hypocreomycetidae</taxon>
        <taxon>Hypocreales</taxon>
        <taxon>Nectriaceae</taxon>
        <taxon>Fusarium</taxon>
        <taxon>Fusarium incarnatum-equiseti species complex</taxon>
    </lineage>
</organism>
<gene>
    <name evidence="3" type="ORF">FIESC28_01532</name>
</gene>
<evidence type="ECO:0000256" key="1">
    <source>
        <dbReference type="ARBA" id="ARBA00023242"/>
    </source>
</evidence>
<evidence type="ECO:0000313" key="4">
    <source>
        <dbReference type="Proteomes" id="UP000253153"/>
    </source>
</evidence>
<protein>
    <recommendedName>
        <fullName evidence="2">Xylanolytic transcriptional activator regulatory domain-containing protein</fullName>
    </recommendedName>
</protein>
<dbReference type="InterPro" id="IPR053187">
    <property type="entry name" value="Notoamide_regulator"/>
</dbReference>
<dbReference type="Pfam" id="PF04082">
    <property type="entry name" value="Fungal_trans"/>
    <property type="match status" value="1"/>
</dbReference>
<dbReference type="RefSeq" id="XP_031020160.1">
    <property type="nucleotide sequence ID" value="XM_031155682.1"/>
</dbReference>
<dbReference type="Proteomes" id="UP000253153">
    <property type="component" value="Unassembled WGS sequence"/>
</dbReference>
<dbReference type="InterPro" id="IPR007219">
    <property type="entry name" value="XnlR_reg_dom"/>
</dbReference>
<dbReference type="CDD" id="cd12148">
    <property type="entry name" value="fungal_TF_MHR"/>
    <property type="match status" value="1"/>
</dbReference>
<dbReference type="GO" id="GO:0006351">
    <property type="term" value="P:DNA-templated transcription"/>
    <property type="evidence" value="ECO:0007669"/>
    <property type="project" value="InterPro"/>
</dbReference>
<comment type="caution">
    <text evidence="3">The sequence shown here is derived from an EMBL/GenBank/DDBJ whole genome shotgun (WGS) entry which is preliminary data.</text>
</comment>
<keyword evidence="1" id="KW-0539">Nucleus</keyword>
<keyword evidence="4" id="KW-1185">Reference proteome</keyword>
<dbReference type="PANTHER" id="PTHR47256">
    <property type="entry name" value="ZN(II)2CYS6 TRANSCRIPTION FACTOR (EUROFUNG)-RELATED"/>
    <property type="match status" value="1"/>
</dbReference>
<dbReference type="GO" id="GO:0003677">
    <property type="term" value="F:DNA binding"/>
    <property type="evidence" value="ECO:0007669"/>
    <property type="project" value="InterPro"/>
</dbReference>
<dbReference type="AlphaFoldDB" id="A0A366S8E3"/>
<dbReference type="GeneID" id="41990978"/>